<reference evidence="2 3" key="1">
    <citation type="submission" date="2020-07" db="EMBL/GenBank/DDBJ databases">
        <title>Stappia sp., F7233, whole genome shotgun sequencing project.</title>
        <authorList>
            <person name="Jiang S."/>
            <person name="Liu Z.W."/>
            <person name="Du Z.J."/>
        </authorList>
    </citation>
    <scope>NUCLEOTIDE SEQUENCE [LARGE SCALE GENOMIC DNA]</scope>
    <source>
        <strain evidence="2 3">F7233</strain>
    </source>
</reference>
<dbReference type="InterPro" id="IPR001763">
    <property type="entry name" value="Rhodanese-like_dom"/>
</dbReference>
<dbReference type="EMBL" id="JACFXV010000053">
    <property type="protein sequence ID" value="MBA5777540.1"/>
    <property type="molecule type" value="Genomic_DNA"/>
</dbReference>
<dbReference type="PANTHER" id="PTHR43031:SF7">
    <property type="entry name" value="NITRIC OXIDE REDUCTASE FLRD-NAD(+) REDUCTASE"/>
    <property type="match status" value="1"/>
</dbReference>
<sequence>MREIDRKEVKEIIDSTDNEIIVEVLSEEQFTKAHLPDAINVPLGDGFDERIQKAIPDKSRTVIVYCQNLDCPASPKAAKRMDALGYENVLDYAAGKDDWSAADLPMIKHPNT</sequence>
<comment type="caution">
    <text evidence="2">The sequence shown here is derived from an EMBL/GenBank/DDBJ whole genome shotgun (WGS) entry which is preliminary data.</text>
</comment>
<dbReference type="CDD" id="cd00158">
    <property type="entry name" value="RHOD"/>
    <property type="match status" value="1"/>
</dbReference>
<evidence type="ECO:0000313" key="2">
    <source>
        <dbReference type="EMBL" id="MBA5777540.1"/>
    </source>
</evidence>
<protein>
    <submittedName>
        <fullName evidence="2">Rhodanese-like domain-containing protein</fullName>
    </submittedName>
</protein>
<dbReference type="RefSeq" id="WP_182164971.1">
    <property type="nucleotide sequence ID" value="NZ_JACFXV010000053.1"/>
</dbReference>
<dbReference type="SUPFAM" id="SSF52821">
    <property type="entry name" value="Rhodanese/Cell cycle control phosphatase"/>
    <property type="match status" value="1"/>
</dbReference>
<proteinExistence type="predicted"/>
<accession>A0A839ACR5</accession>
<evidence type="ECO:0000313" key="3">
    <source>
        <dbReference type="Proteomes" id="UP000541109"/>
    </source>
</evidence>
<dbReference type="InterPro" id="IPR050229">
    <property type="entry name" value="GlpE_sulfurtransferase"/>
</dbReference>
<dbReference type="Proteomes" id="UP000541109">
    <property type="component" value="Unassembled WGS sequence"/>
</dbReference>
<organism evidence="2 3">
    <name type="scientific">Stappia albiluteola</name>
    <dbReference type="NCBI Taxonomy" id="2758565"/>
    <lineage>
        <taxon>Bacteria</taxon>
        <taxon>Pseudomonadati</taxon>
        <taxon>Pseudomonadota</taxon>
        <taxon>Alphaproteobacteria</taxon>
        <taxon>Hyphomicrobiales</taxon>
        <taxon>Stappiaceae</taxon>
        <taxon>Stappia</taxon>
    </lineage>
</organism>
<feature type="domain" description="Rhodanese" evidence="1">
    <location>
        <begin position="15"/>
        <end position="108"/>
    </location>
</feature>
<dbReference type="PANTHER" id="PTHR43031">
    <property type="entry name" value="FAD-DEPENDENT OXIDOREDUCTASE"/>
    <property type="match status" value="1"/>
</dbReference>
<evidence type="ECO:0000259" key="1">
    <source>
        <dbReference type="PROSITE" id="PS50206"/>
    </source>
</evidence>
<dbReference type="AlphaFoldDB" id="A0A839ACR5"/>
<dbReference type="Pfam" id="PF00581">
    <property type="entry name" value="Rhodanese"/>
    <property type="match status" value="1"/>
</dbReference>
<dbReference type="SMART" id="SM00450">
    <property type="entry name" value="RHOD"/>
    <property type="match status" value="1"/>
</dbReference>
<keyword evidence="3" id="KW-1185">Reference proteome</keyword>
<dbReference type="Gene3D" id="3.40.250.10">
    <property type="entry name" value="Rhodanese-like domain"/>
    <property type="match status" value="1"/>
</dbReference>
<dbReference type="InterPro" id="IPR036873">
    <property type="entry name" value="Rhodanese-like_dom_sf"/>
</dbReference>
<gene>
    <name evidence="2" type="ORF">H2509_10440</name>
</gene>
<name>A0A839ACR5_9HYPH</name>
<dbReference type="PROSITE" id="PS50206">
    <property type="entry name" value="RHODANESE_3"/>
    <property type="match status" value="1"/>
</dbReference>